<protein>
    <submittedName>
        <fullName evidence="2">ACT domain-containing protein</fullName>
    </submittedName>
</protein>
<name>A0A7V5RNL0_CALAY</name>
<dbReference type="Pfam" id="PF13740">
    <property type="entry name" value="ACT_6"/>
    <property type="match status" value="1"/>
</dbReference>
<dbReference type="InterPro" id="IPR022986">
    <property type="entry name" value="UPF0237_ACT"/>
</dbReference>
<dbReference type="SUPFAM" id="SSF55021">
    <property type="entry name" value="ACT-like"/>
    <property type="match status" value="1"/>
</dbReference>
<comment type="caution">
    <text evidence="2">The sequence shown here is derived from an EMBL/GenBank/DDBJ whole genome shotgun (WGS) entry which is preliminary data.</text>
</comment>
<accession>A0A7V5RNL0</accession>
<evidence type="ECO:0000313" key="2">
    <source>
        <dbReference type="EMBL" id="HHM01535.1"/>
    </source>
</evidence>
<dbReference type="Proteomes" id="UP000885771">
    <property type="component" value="Unassembled WGS sequence"/>
</dbReference>
<evidence type="ECO:0000259" key="1">
    <source>
        <dbReference type="PROSITE" id="PS51671"/>
    </source>
</evidence>
<organism evidence="2">
    <name type="scientific">Caldithrix abyssi</name>
    <dbReference type="NCBI Taxonomy" id="187145"/>
    <lineage>
        <taxon>Bacteria</taxon>
        <taxon>Pseudomonadati</taxon>
        <taxon>Calditrichota</taxon>
        <taxon>Calditrichia</taxon>
        <taxon>Calditrichales</taxon>
        <taxon>Calditrichaceae</taxon>
        <taxon>Caldithrix</taxon>
    </lineage>
</organism>
<dbReference type="CDD" id="cd04872">
    <property type="entry name" value="ACT_1ZPV"/>
    <property type="match status" value="1"/>
</dbReference>
<sequence>MSRLNEAEIRRIAELAVKQLEGQATAANVEKVVHEAVQRMSGEGAATAARHERMKNVPPHNQAKGQRIILTAFGANSIGILAGLTSELAALKCDIVDLSQKIMQDFFTIMILVDAGNSDVAYEQIRERMARVGESFNLKVIVQHEDIFKTMHRV</sequence>
<feature type="domain" description="ACT" evidence="1">
    <location>
        <begin position="69"/>
        <end position="143"/>
    </location>
</feature>
<reference evidence="2" key="1">
    <citation type="journal article" date="2020" name="mSystems">
        <title>Genome- and Community-Level Interaction Insights into Carbon Utilization and Element Cycling Functions of Hydrothermarchaeota in Hydrothermal Sediment.</title>
        <authorList>
            <person name="Zhou Z."/>
            <person name="Liu Y."/>
            <person name="Xu W."/>
            <person name="Pan J."/>
            <person name="Luo Z.H."/>
            <person name="Li M."/>
        </authorList>
    </citation>
    <scope>NUCLEOTIDE SEQUENCE [LARGE SCALE GENOMIC DNA]</scope>
    <source>
        <strain evidence="2">HyVt-460</strain>
    </source>
</reference>
<dbReference type="InterPro" id="IPR045865">
    <property type="entry name" value="ACT-like_dom_sf"/>
</dbReference>
<dbReference type="NCBIfam" id="NF001220">
    <property type="entry name" value="PRK00194.1"/>
    <property type="match status" value="1"/>
</dbReference>
<proteinExistence type="predicted"/>
<gene>
    <name evidence="2" type="ORF">ENJ15_00870</name>
</gene>
<dbReference type="EMBL" id="DRLI01000040">
    <property type="protein sequence ID" value="HHM01535.1"/>
    <property type="molecule type" value="Genomic_DNA"/>
</dbReference>
<dbReference type="AlphaFoldDB" id="A0A7V5RNL0"/>
<dbReference type="Gene3D" id="3.30.70.260">
    <property type="match status" value="1"/>
</dbReference>
<dbReference type="PROSITE" id="PS51671">
    <property type="entry name" value="ACT"/>
    <property type="match status" value="1"/>
</dbReference>
<dbReference type="InterPro" id="IPR002912">
    <property type="entry name" value="ACT_dom"/>
</dbReference>